<reference evidence="1 2" key="1">
    <citation type="submission" date="2019-12" db="EMBL/GenBank/DDBJ databases">
        <title>Chromosome-level assembly of the Caenorhabditis remanei genome.</title>
        <authorList>
            <person name="Teterina A.A."/>
            <person name="Willis J.H."/>
            <person name="Phillips P.C."/>
        </authorList>
    </citation>
    <scope>NUCLEOTIDE SEQUENCE [LARGE SCALE GENOMIC DNA]</scope>
    <source>
        <strain evidence="1 2">PX506</strain>
        <tissue evidence="1">Whole organism</tissue>
    </source>
</reference>
<name>A0A6A5G9L7_CAERE</name>
<dbReference type="RefSeq" id="XP_053581389.1">
    <property type="nucleotide sequence ID" value="XM_053732476.1"/>
</dbReference>
<sequence>MGSQAVECTLGGVQYQYPVIDCSVDLVQIQPLSFHSIHILRSMMGIRSSFRIRILRIRMMDIRSIRSIEHQSQ</sequence>
<organism evidence="1 2">
    <name type="scientific">Caenorhabditis remanei</name>
    <name type="common">Caenorhabditis vulgaris</name>
    <dbReference type="NCBI Taxonomy" id="31234"/>
    <lineage>
        <taxon>Eukaryota</taxon>
        <taxon>Metazoa</taxon>
        <taxon>Ecdysozoa</taxon>
        <taxon>Nematoda</taxon>
        <taxon>Chromadorea</taxon>
        <taxon>Rhabditida</taxon>
        <taxon>Rhabditina</taxon>
        <taxon>Rhabditomorpha</taxon>
        <taxon>Rhabditoidea</taxon>
        <taxon>Rhabditidae</taxon>
        <taxon>Peloderinae</taxon>
        <taxon>Caenorhabditis</taxon>
    </lineage>
</organism>
<protein>
    <submittedName>
        <fullName evidence="1">Uncharacterized protein</fullName>
    </submittedName>
</protein>
<accession>A0A6A5G9L7</accession>
<gene>
    <name evidence="1" type="ORF">GCK72_018284</name>
</gene>
<proteinExistence type="predicted"/>
<dbReference type="AlphaFoldDB" id="A0A6A5G9L7"/>
<dbReference type="EMBL" id="WUAV01000005">
    <property type="protein sequence ID" value="KAF1751730.1"/>
    <property type="molecule type" value="Genomic_DNA"/>
</dbReference>
<dbReference type="Proteomes" id="UP000483820">
    <property type="component" value="Chromosome V"/>
</dbReference>
<comment type="caution">
    <text evidence="1">The sequence shown here is derived from an EMBL/GenBank/DDBJ whole genome shotgun (WGS) entry which is preliminary data.</text>
</comment>
<evidence type="ECO:0000313" key="1">
    <source>
        <dbReference type="EMBL" id="KAF1751730.1"/>
    </source>
</evidence>
<evidence type="ECO:0000313" key="2">
    <source>
        <dbReference type="Proteomes" id="UP000483820"/>
    </source>
</evidence>
<dbReference type="GeneID" id="78776655"/>
<dbReference type="KEGG" id="crq:GCK72_018284"/>
<dbReference type="CTD" id="78776655"/>